<evidence type="ECO:0000256" key="6">
    <source>
        <dbReference type="HAMAP-Rule" id="MF_00074"/>
    </source>
</evidence>
<keyword evidence="1 6" id="KW-0963">Cytoplasm</keyword>
<comment type="subcellular location">
    <subcellularLocation>
        <location evidence="6">Cytoplasm</location>
    </subcellularLocation>
</comment>
<dbReference type="FunFam" id="3.40.50.150:FF:000041">
    <property type="entry name" value="Ribosomal RNA small subunit methyltransferase G"/>
    <property type="match status" value="1"/>
</dbReference>
<keyword evidence="2 6" id="KW-0698">rRNA processing</keyword>
<organism evidence="7 8">
    <name type="scientific">Peloplasma aerotolerans</name>
    <dbReference type="NCBI Taxonomy" id="3044389"/>
    <lineage>
        <taxon>Bacteria</taxon>
        <taxon>Bacillati</taxon>
        <taxon>Mycoplasmatota</taxon>
        <taxon>Mollicutes</taxon>
        <taxon>Acholeplasmatales</taxon>
        <taxon>Acholeplasmataceae</taxon>
        <taxon>Peloplasma</taxon>
    </lineage>
</organism>
<dbReference type="CDD" id="cd02440">
    <property type="entry name" value="AdoMet_MTases"/>
    <property type="match status" value="1"/>
</dbReference>
<dbReference type="Pfam" id="PF02527">
    <property type="entry name" value="GidB"/>
    <property type="match status" value="1"/>
</dbReference>
<proteinExistence type="inferred from homology"/>
<feature type="binding site" evidence="6">
    <location>
        <position position="143"/>
    </location>
    <ligand>
        <name>S-adenosyl-L-methionine</name>
        <dbReference type="ChEBI" id="CHEBI:59789"/>
    </ligand>
</feature>
<dbReference type="GO" id="GO:0070043">
    <property type="term" value="F:rRNA (guanine-N7-)-methyltransferase activity"/>
    <property type="evidence" value="ECO:0007669"/>
    <property type="project" value="UniProtKB-UniRule"/>
</dbReference>
<evidence type="ECO:0000256" key="4">
    <source>
        <dbReference type="ARBA" id="ARBA00022679"/>
    </source>
</evidence>
<dbReference type="InterPro" id="IPR029063">
    <property type="entry name" value="SAM-dependent_MTases_sf"/>
</dbReference>
<protein>
    <recommendedName>
        <fullName evidence="6">Ribosomal RNA small subunit methyltransferase G</fullName>
        <ecNumber evidence="6">2.1.1.-</ecNumber>
    </recommendedName>
    <alternativeName>
        <fullName evidence="6">16S rRNA 7-methylguanosine methyltransferase</fullName>
        <shortName evidence="6">16S rRNA m7G methyltransferase</shortName>
    </alternativeName>
</protein>
<accession>A0AAW6U6U5</accession>
<keyword evidence="3 6" id="KW-0489">Methyltransferase</keyword>
<evidence type="ECO:0000313" key="8">
    <source>
        <dbReference type="Proteomes" id="UP001431532"/>
    </source>
</evidence>
<dbReference type="NCBIfam" id="TIGR00138">
    <property type="entry name" value="rsmG_gidB"/>
    <property type="match status" value="1"/>
</dbReference>
<dbReference type="GO" id="GO:0005829">
    <property type="term" value="C:cytosol"/>
    <property type="evidence" value="ECO:0007669"/>
    <property type="project" value="TreeGrafter"/>
</dbReference>
<comment type="caution">
    <text evidence="7">The sequence shown here is derived from an EMBL/GenBank/DDBJ whole genome shotgun (WGS) entry which is preliminary data.</text>
</comment>
<keyword evidence="8" id="KW-1185">Reference proteome</keyword>
<evidence type="ECO:0000256" key="5">
    <source>
        <dbReference type="ARBA" id="ARBA00022691"/>
    </source>
</evidence>
<keyword evidence="4 6" id="KW-0808">Transferase</keyword>
<dbReference type="PANTHER" id="PTHR31760">
    <property type="entry name" value="S-ADENOSYL-L-METHIONINE-DEPENDENT METHYLTRANSFERASES SUPERFAMILY PROTEIN"/>
    <property type="match status" value="1"/>
</dbReference>
<evidence type="ECO:0000256" key="3">
    <source>
        <dbReference type="ARBA" id="ARBA00022603"/>
    </source>
</evidence>
<dbReference type="PANTHER" id="PTHR31760:SF0">
    <property type="entry name" value="S-ADENOSYL-L-METHIONINE-DEPENDENT METHYLTRANSFERASES SUPERFAMILY PROTEIN"/>
    <property type="match status" value="1"/>
</dbReference>
<dbReference type="HAMAP" id="MF_00074">
    <property type="entry name" value="16SrRNA_methyltr_G"/>
    <property type="match status" value="1"/>
</dbReference>
<dbReference type="RefSeq" id="WP_282840110.1">
    <property type="nucleotide sequence ID" value="NZ_JASCXW010000043.1"/>
</dbReference>
<comment type="caution">
    <text evidence="6">Lacks conserved residue(s) required for the propagation of feature annotation.</text>
</comment>
<feature type="binding site" evidence="6">
    <location>
        <begin position="126"/>
        <end position="127"/>
    </location>
    <ligand>
        <name>S-adenosyl-L-methionine</name>
        <dbReference type="ChEBI" id="CHEBI:59789"/>
    </ligand>
</feature>
<comment type="similarity">
    <text evidence="6">Belongs to the methyltransferase superfamily. RNA methyltransferase RsmG family.</text>
</comment>
<dbReference type="PIRSF" id="PIRSF003078">
    <property type="entry name" value="GidB"/>
    <property type="match status" value="1"/>
</dbReference>
<sequence length="232" mass="26660">MSVKEDLLRNLKISLDEKQEEQFEKYYAFLIEYNKKINLTRITEKKEVYYKHFYDSLTIVQTVDMANINSICDMGSGAGFPSIPLKIIYPDLDVTIIDSLNKRITFLNELTNLLEISNVHLIHDRIETFAIKHQKKYDLVIARALGNMQLITEMGLPMTKPGGYLVAYKALNYDLELSQASACINKLGGKISDVRTFELPQEFGHRVHVVVNKVKHVDGYPRSFVKMTKNPL</sequence>
<name>A0AAW6U6U5_9MOLU</name>
<gene>
    <name evidence="6 7" type="primary">rsmG</name>
    <name evidence="7" type="ORF">QJ521_08825</name>
</gene>
<keyword evidence="5 6" id="KW-0949">S-adenosyl-L-methionine</keyword>
<evidence type="ECO:0000256" key="2">
    <source>
        <dbReference type="ARBA" id="ARBA00022552"/>
    </source>
</evidence>
<dbReference type="AlphaFoldDB" id="A0AAW6U6U5"/>
<dbReference type="Proteomes" id="UP001431532">
    <property type="component" value="Unassembled WGS sequence"/>
</dbReference>
<dbReference type="SUPFAM" id="SSF53335">
    <property type="entry name" value="S-adenosyl-L-methionine-dependent methyltransferases"/>
    <property type="match status" value="1"/>
</dbReference>
<feature type="binding site" evidence="6">
    <location>
        <position position="80"/>
    </location>
    <ligand>
        <name>S-adenosyl-L-methionine</name>
        <dbReference type="ChEBI" id="CHEBI:59789"/>
    </ligand>
</feature>
<evidence type="ECO:0000256" key="1">
    <source>
        <dbReference type="ARBA" id="ARBA00022490"/>
    </source>
</evidence>
<reference evidence="7" key="1">
    <citation type="submission" date="2023-05" db="EMBL/GenBank/DDBJ databases">
        <title>Mariniplasma microaerophilum sp. nov., a novel anaerobic mollicute isolated from terrestrial mud volcano, Taman Peninsula, Russia.</title>
        <authorList>
            <person name="Khomyakova M.A."/>
            <person name="Merkel A.Y."/>
            <person name="Slobodkin A.I."/>
        </authorList>
    </citation>
    <scope>NUCLEOTIDE SEQUENCE</scope>
    <source>
        <strain evidence="7">M4Ah</strain>
    </source>
</reference>
<dbReference type="EMBL" id="JASCXW010000043">
    <property type="protein sequence ID" value="MDI6453667.1"/>
    <property type="molecule type" value="Genomic_DNA"/>
</dbReference>
<dbReference type="EC" id="2.1.1.-" evidence="6"/>
<evidence type="ECO:0000313" key="7">
    <source>
        <dbReference type="EMBL" id="MDI6453667.1"/>
    </source>
</evidence>
<dbReference type="InterPro" id="IPR003682">
    <property type="entry name" value="rRNA_ssu_MeTfrase_G"/>
</dbReference>
<comment type="function">
    <text evidence="6">Specifically methylates the N7 position of a guanine in 16S rRNA.</text>
</comment>
<feature type="binding site" evidence="6">
    <location>
        <position position="75"/>
    </location>
    <ligand>
        <name>S-adenosyl-L-methionine</name>
        <dbReference type="ChEBI" id="CHEBI:59789"/>
    </ligand>
</feature>
<dbReference type="Gene3D" id="3.40.50.150">
    <property type="entry name" value="Vaccinia Virus protein VP39"/>
    <property type="match status" value="1"/>
</dbReference>